<proteinExistence type="predicted"/>
<comment type="caution">
    <text evidence="1">The sequence shown here is derived from an EMBL/GenBank/DDBJ whole genome shotgun (WGS) entry which is preliminary data.</text>
</comment>
<dbReference type="PATRIC" id="fig|1125712.3.peg.1533"/>
<dbReference type="AlphaFoldDB" id="U2TNA8"/>
<accession>U2TNA8</accession>
<reference evidence="1 2" key="1">
    <citation type="submission" date="2013-08" db="EMBL/GenBank/DDBJ databases">
        <authorList>
            <person name="Durkin A.S."/>
            <person name="Haft D.R."/>
            <person name="McCorrison J."/>
            <person name="Torralba M."/>
            <person name="Gillis M."/>
            <person name="Haft D.H."/>
            <person name="Methe B."/>
            <person name="Sutton G."/>
            <person name="Nelson K.E."/>
        </authorList>
    </citation>
    <scope>NUCLEOTIDE SEQUENCE [LARGE SCALE GENOMIC DNA]</scope>
    <source>
        <strain evidence="1 2">F0195</strain>
    </source>
</reference>
<organism evidence="1 2">
    <name type="scientific">Olsenella profusa F0195</name>
    <dbReference type="NCBI Taxonomy" id="1125712"/>
    <lineage>
        <taxon>Bacteria</taxon>
        <taxon>Bacillati</taxon>
        <taxon>Actinomycetota</taxon>
        <taxon>Coriobacteriia</taxon>
        <taxon>Coriobacteriales</taxon>
        <taxon>Atopobiaceae</taxon>
        <taxon>Olsenella</taxon>
    </lineage>
</organism>
<keyword evidence="2" id="KW-1185">Reference proteome</keyword>
<name>U2TNA8_9ACTN</name>
<dbReference type="EMBL" id="AWEZ01000050">
    <property type="protein sequence ID" value="ERL07915.1"/>
    <property type="molecule type" value="Genomic_DNA"/>
</dbReference>
<evidence type="ECO:0000313" key="2">
    <source>
        <dbReference type="Proteomes" id="UP000016638"/>
    </source>
</evidence>
<gene>
    <name evidence="1" type="ORF">HMPREF1316_1819</name>
</gene>
<dbReference type="Proteomes" id="UP000016638">
    <property type="component" value="Unassembled WGS sequence"/>
</dbReference>
<dbReference type="RefSeq" id="WP_021726425.1">
    <property type="nucleotide sequence ID" value="NZ_AWEZ01000050.1"/>
</dbReference>
<evidence type="ECO:0000313" key="1">
    <source>
        <dbReference type="EMBL" id="ERL07915.1"/>
    </source>
</evidence>
<sequence>MRLEDEEYSLKGRIRTLEDTMEDVDASVRTVAERVYAGEDMGLDAWGVDEIQRLRASILAHCDEQRELSYQRLRAIDHEREALYDQRRNACLRERP</sequence>
<protein>
    <submittedName>
        <fullName evidence="1">Uncharacterized protein</fullName>
    </submittedName>
</protein>